<evidence type="ECO:0000313" key="1">
    <source>
        <dbReference type="EMBL" id="KAA0067387.1"/>
    </source>
</evidence>
<dbReference type="Proteomes" id="UP000321393">
    <property type="component" value="Unassembled WGS sequence"/>
</dbReference>
<gene>
    <name evidence="2" type="ORF">E5676_scaffold313G001120</name>
    <name evidence="1" type="ORF">E6C27_scaffold40G00350</name>
</gene>
<accession>A0A5D3DSP4</accession>
<dbReference type="AlphaFoldDB" id="A0A5D3DSP4"/>
<evidence type="ECO:0000313" key="4">
    <source>
        <dbReference type="Proteomes" id="UP000321947"/>
    </source>
</evidence>
<dbReference type="EMBL" id="SSTD01003373">
    <property type="protein sequence ID" value="TYK26528.1"/>
    <property type="molecule type" value="Genomic_DNA"/>
</dbReference>
<dbReference type="EMBL" id="SSTE01000542">
    <property type="protein sequence ID" value="KAA0067387.1"/>
    <property type="molecule type" value="Genomic_DNA"/>
</dbReference>
<reference evidence="3 4" key="1">
    <citation type="submission" date="2019-08" db="EMBL/GenBank/DDBJ databases">
        <title>Draft genome sequences of two oriental melons (Cucumis melo L. var makuwa).</title>
        <authorList>
            <person name="Kwon S.-Y."/>
        </authorList>
    </citation>
    <scope>NUCLEOTIDE SEQUENCE [LARGE SCALE GENOMIC DNA]</scope>
    <source>
        <strain evidence="4">cv. Chang Bougi</strain>
        <strain evidence="3">cv. SW 3</strain>
        <tissue evidence="2">Leaf</tissue>
    </source>
</reference>
<proteinExistence type="predicted"/>
<sequence>MEIKVLKTMKLSFQNFMVPNPKDFFQWEHETEHILRGNDLYEEKNVTVSIIHFKGYAQTYWDKVCSKRRRQHEGPVET</sequence>
<dbReference type="Proteomes" id="UP000321947">
    <property type="component" value="Unassembled WGS sequence"/>
</dbReference>
<dbReference type="OrthoDB" id="1731207at2759"/>
<organism evidence="2 4">
    <name type="scientific">Cucumis melo var. makuwa</name>
    <name type="common">Oriental melon</name>
    <dbReference type="NCBI Taxonomy" id="1194695"/>
    <lineage>
        <taxon>Eukaryota</taxon>
        <taxon>Viridiplantae</taxon>
        <taxon>Streptophyta</taxon>
        <taxon>Embryophyta</taxon>
        <taxon>Tracheophyta</taxon>
        <taxon>Spermatophyta</taxon>
        <taxon>Magnoliopsida</taxon>
        <taxon>eudicotyledons</taxon>
        <taxon>Gunneridae</taxon>
        <taxon>Pentapetalae</taxon>
        <taxon>rosids</taxon>
        <taxon>fabids</taxon>
        <taxon>Cucurbitales</taxon>
        <taxon>Cucurbitaceae</taxon>
        <taxon>Benincaseae</taxon>
        <taxon>Cucumis</taxon>
    </lineage>
</organism>
<name>A0A5D3DSP4_CUCMM</name>
<protein>
    <submittedName>
        <fullName evidence="1 2">Gag protein</fullName>
    </submittedName>
</protein>
<comment type="caution">
    <text evidence="2">The sequence shown here is derived from an EMBL/GenBank/DDBJ whole genome shotgun (WGS) entry which is preliminary data.</text>
</comment>
<evidence type="ECO:0000313" key="3">
    <source>
        <dbReference type="Proteomes" id="UP000321393"/>
    </source>
</evidence>
<evidence type="ECO:0000313" key="2">
    <source>
        <dbReference type="EMBL" id="TYK26528.1"/>
    </source>
</evidence>